<dbReference type="Proteomes" id="UP000179769">
    <property type="component" value="Unassembled WGS sequence"/>
</dbReference>
<proteinExistence type="predicted"/>
<evidence type="ECO:0000259" key="3">
    <source>
        <dbReference type="Pfam" id="PF22725"/>
    </source>
</evidence>
<evidence type="ECO:0000313" key="5">
    <source>
        <dbReference type="Proteomes" id="UP000179769"/>
    </source>
</evidence>
<dbReference type="PANTHER" id="PTHR43708:SF8">
    <property type="entry name" value="OXIDOREDUCTASE"/>
    <property type="match status" value="1"/>
</dbReference>
<sequence length="521" mass="55844">MPRIHLVSNLPGVNALGDHLRAAGLGPTSARSADALLVLIDRPLDHVEQELLDRARQSVPVLLAGPTVRSLSPDSPLIDASGLTPGRVTPLYDLPLIPGPDGAAVAARLGDFRPRESWVIPEKVAEDVERLLMVRHEMGEHPICTWRPSTGLGIFTLGAGEELLADPRYQRLVGRWLRHALGVTDAGPVKVGLIGAPDVFGVHIDAVDAVEGLELAALCDGGMARPPGQDTDRPARRVDDPDDLVNDAELNLVIVATPTHTHVEWARRALEAGKQVVVHAPMCLSTHEVDELTELAQSRSLLLAVYPDGRDDPGHRAMRTAVHRGDVGEVMWIDVFSGGLRRPAGTWHDDERISGGLIFDRGAVQLGRVLDLVDDQVEWVSAFGHKRVWHHVTNVDHARVLLHFAGGCEAQVTISDVAAAARPGTQVLGSIGSLLAHDARDARDGHGGAPRSLRLLAHDGTRTALPTGPHDATRFHRELADCLVAGWPLAEHQPEDARRLVAVLEAARRSAAAGGAQMAPG</sequence>
<evidence type="ECO:0000259" key="2">
    <source>
        <dbReference type="Pfam" id="PF01408"/>
    </source>
</evidence>
<dbReference type="SUPFAM" id="SSF51735">
    <property type="entry name" value="NAD(P)-binding Rossmann-fold domains"/>
    <property type="match status" value="1"/>
</dbReference>
<dbReference type="InterPro" id="IPR051317">
    <property type="entry name" value="Gfo/Idh/MocA_oxidoreduct"/>
</dbReference>
<feature type="compositionally biased region" description="Basic and acidic residues" evidence="1">
    <location>
        <begin position="230"/>
        <end position="239"/>
    </location>
</feature>
<evidence type="ECO:0000256" key="1">
    <source>
        <dbReference type="SAM" id="MobiDB-lite"/>
    </source>
</evidence>
<dbReference type="Pfam" id="PF22725">
    <property type="entry name" value="GFO_IDH_MocA_C3"/>
    <property type="match status" value="1"/>
</dbReference>
<name>A0A1S1QU13_9ACTN</name>
<dbReference type="InterPro" id="IPR055170">
    <property type="entry name" value="GFO_IDH_MocA-like_dom"/>
</dbReference>
<dbReference type="GO" id="GO:0000166">
    <property type="term" value="F:nucleotide binding"/>
    <property type="evidence" value="ECO:0007669"/>
    <property type="project" value="InterPro"/>
</dbReference>
<dbReference type="AlphaFoldDB" id="A0A1S1QU13"/>
<evidence type="ECO:0000313" key="4">
    <source>
        <dbReference type="EMBL" id="OHV36785.1"/>
    </source>
</evidence>
<dbReference type="Gene3D" id="3.30.360.10">
    <property type="entry name" value="Dihydrodipicolinate Reductase, domain 2"/>
    <property type="match status" value="1"/>
</dbReference>
<dbReference type="InterPro" id="IPR036291">
    <property type="entry name" value="NAD(P)-bd_dom_sf"/>
</dbReference>
<keyword evidence="5" id="KW-1185">Reference proteome</keyword>
<dbReference type="EMBL" id="MAXA01000114">
    <property type="protein sequence ID" value="OHV36785.1"/>
    <property type="molecule type" value="Genomic_DNA"/>
</dbReference>
<feature type="domain" description="Gfo/Idh/MocA-like oxidoreductase N-terminal" evidence="2">
    <location>
        <begin position="189"/>
        <end position="305"/>
    </location>
</feature>
<comment type="caution">
    <text evidence="4">The sequence shown here is derived from an EMBL/GenBank/DDBJ whole genome shotgun (WGS) entry which is preliminary data.</text>
</comment>
<feature type="region of interest" description="Disordered" evidence="1">
    <location>
        <begin position="222"/>
        <end position="241"/>
    </location>
</feature>
<dbReference type="SUPFAM" id="SSF55347">
    <property type="entry name" value="Glyceraldehyde-3-phosphate dehydrogenase-like, C-terminal domain"/>
    <property type="match status" value="1"/>
</dbReference>
<organism evidence="4 5">
    <name type="scientific">Parafrankia soli</name>
    <dbReference type="NCBI Taxonomy" id="2599596"/>
    <lineage>
        <taxon>Bacteria</taxon>
        <taxon>Bacillati</taxon>
        <taxon>Actinomycetota</taxon>
        <taxon>Actinomycetes</taxon>
        <taxon>Frankiales</taxon>
        <taxon>Frankiaceae</taxon>
        <taxon>Parafrankia</taxon>
    </lineage>
</organism>
<gene>
    <name evidence="4" type="ORF">BBK14_14530</name>
</gene>
<dbReference type="OrthoDB" id="256869at2"/>
<reference evidence="5" key="1">
    <citation type="submission" date="2016-07" db="EMBL/GenBank/DDBJ databases">
        <title>Frankia sp. NRRL B-16219 Genome sequencing.</title>
        <authorList>
            <person name="Ghodhbane-Gtari F."/>
            <person name="Swanson E."/>
            <person name="Gueddou A."/>
            <person name="Louati M."/>
            <person name="Nouioui I."/>
            <person name="Hezbri K."/>
            <person name="Abebe-Akele F."/>
            <person name="Simpson S."/>
            <person name="Morris K."/>
            <person name="Thomas K."/>
            <person name="Gtari M."/>
            <person name="Tisa L.S."/>
        </authorList>
    </citation>
    <scope>NUCLEOTIDE SEQUENCE [LARGE SCALE GENOMIC DNA]</scope>
    <source>
        <strain evidence="5">NRRL B-16219</strain>
    </source>
</reference>
<dbReference type="PANTHER" id="PTHR43708">
    <property type="entry name" value="CONSERVED EXPRESSED OXIDOREDUCTASE (EUROFUNG)"/>
    <property type="match status" value="1"/>
</dbReference>
<dbReference type="InterPro" id="IPR000683">
    <property type="entry name" value="Gfo/Idh/MocA-like_OxRdtase_N"/>
</dbReference>
<dbReference type="Pfam" id="PF01408">
    <property type="entry name" value="GFO_IDH_MocA"/>
    <property type="match status" value="1"/>
</dbReference>
<feature type="domain" description="GFO/IDH/MocA-like oxidoreductase" evidence="3">
    <location>
        <begin position="315"/>
        <end position="434"/>
    </location>
</feature>
<accession>A0A1S1QU13</accession>
<dbReference type="Gene3D" id="3.40.50.720">
    <property type="entry name" value="NAD(P)-binding Rossmann-like Domain"/>
    <property type="match status" value="1"/>
</dbReference>
<dbReference type="RefSeq" id="WP_071061880.1">
    <property type="nucleotide sequence ID" value="NZ_MAXA01000114.1"/>
</dbReference>
<protein>
    <submittedName>
        <fullName evidence="4">Oxidoreductase</fullName>
    </submittedName>
</protein>